<evidence type="ECO:0000313" key="2">
    <source>
        <dbReference type="EMBL" id="ABX41578.1"/>
    </source>
</evidence>
<name>A9KN79_LACP7</name>
<evidence type="ECO:0000256" key="1">
    <source>
        <dbReference type="SAM" id="Phobius"/>
    </source>
</evidence>
<accession>A9KN79</accession>
<feature type="transmembrane region" description="Helical" evidence="1">
    <location>
        <begin position="7"/>
        <end position="29"/>
    </location>
</feature>
<dbReference type="Proteomes" id="UP000000370">
    <property type="component" value="Chromosome"/>
</dbReference>
<dbReference type="STRING" id="357809.Cphy_1200"/>
<keyword evidence="1" id="KW-0472">Membrane</keyword>
<feature type="transmembrane region" description="Helical" evidence="1">
    <location>
        <begin position="181"/>
        <end position="202"/>
    </location>
</feature>
<dbReference type="eggNOG" id="ENOG5032813">
    <property type="taxonomic scope" value="Bacteria"/>
</dbReference>
<keyword evidence="1" id="KW-1133">Transmembrane helix</keyword>
<dbReference type="PROSITE" id="PS51257">
    <property type="entry name" value="PROKAR_LIPOPROTEIN"/>
    <property type="match status" value="1"/>
</dbReference>
<organism evidence="2 3">
    <name type="scientific">Lachnoclostridium phytofermentans (strain ATCC 700394 / DSM 18823 / ISDg)</name>
    <name type="common">Clostridium phytofermentans</name>
    <dbReference type="NCBI Taxonomy" id="357809"/>
    <lineage>
        <taxon>Bacteria</taxon>
        <taxon>Bacillati</taxon>
        <taxon>Bacillota</taxon>
        <taxon>Clostridia</taxon>
        <taxon>Lachnospirales</taxon>
        <taxon>Lachnospiraceae</taxon>
    </lineage>
</organism>
<keyword evidence="3" id="KW-1185">Reference proteome</keyword>
<gene>
    <name evidence="2" type="ordered locus">Cphy_1200</name>
</gene>
<dbReference type="HOGENOM" id="CLU_1270467_0_0_9"/>
<evidence type="ECO:0000313" key="3">
    <source>
        <dbReference type="Proteomes" id="UP000000370"/>
    </source>
</evidence>
<reference evidence="3" key="1">
    <citation type="submission" date="2007-11" db="EMBL/GenBank/DDBJ databases">
        <title>Complete genome sequence of Clostridium phytofermentans ISDg.</title>
        <authorList>
            <person name="Leschine S.B."/>
            <person name="Warnick T.A."/>
            <person name="Blanchard J.L."/>
            <person name="Schnell D.J."/>
            <person name="Petit E.L."/>
            <person name="LaTouf W.G."/>
            <person name="Copeland A."/>
            <person name="Lucas S."/>
            <person name="Lapidus A."/>
            <person name="Barry K."/>
            <person name="Glavina del Rio T."/>
            <person name="Dalin E."/>
            <person name="Tice H."/>
            <person name="Pitluck S."/>
            <person name="Kiss H."/>
            <person name="Brettin T."/>
            <person name="Bruce D."/>
            <person name="Detter J.C."/>
            <person name="Han C."/>
            <person name="Kuske C."/>
            <person name="Schmutz J."/>
            <person name="Larimer F."/>
            <person name="Land M."/>
            <person name="Hauser L."/>
            <person name="Kyrpides N."/>
            <person name="Kim E.A."/>
            <person name="Richardson P."/>
        </authorList>
    </citation>
    <scope>NUCLEOTIDE SEQUENCE [LARGE SCALE GENOMIC DNA]</scope>
    <source>
        <strain evidence="3">ATCC 700394 / DSM 18823 / ISDg</strain>
    </source>
</reference>
<dbReference type="KEGG" id="cpy:Cphy_1200"/>
<proteinExistence type="predicted"/>
<sequence length="217" mass="25060">MNKHNMLSCITIFVLLIIACIVITIKFSLLNNADKITEEYTSKVHIEDDNLNETENAILNILIDTASTSNIQSTTLSETYYTYLKSYLESTKVQLEPETLYQLEDNMKDITAIISLEKVSNIKSMSLDSREIVLSITKQIYKTCGLKIVFNLQGDIQKISDINGNYLDLGESLFEQEFFDFPIFLSVLFVVLFLFHICLRIAKKNQLFIKEERYELH</sequence>
<dbReference type="AlphaFoldDB" id="A9KN79"/>
<keyword evidence="1" id="KW-0812">Transmembrane</keyword>
<dbReference type="EMBL" id="CP000885">
    <property type="protein sequence ID" value="ABX41578.1"/>
    <property type="molecule type" value="Genomic_DNA"/>
</dbReference>
<protein>
    <submittedName>
        <fullName evidence="2">Uncharacterized protein</fullName>
    </submittedName>
</protein>
<dbReference type="RefSeq" id="WP_012199229.1">
    <property type="nucleotide sequence ID" value="NC_010001.1"/>
</dbReference>